<accession>A0A9E2NQC6</accession>
<sequence>MVFHIAICSADAALRSRLQRICMDYYSRRTDACIVEQLPDAAALLGRDAAGMRYNLYLIELGNVPAPAGMAAAVILRG</sequence>
<dbReference type="Proteomes" id="UP000824178">
    <property type="component" value="Unassembled WGS sequence"/>
</dbReference>
<protein>
    <submittedName>
        <fullName evidence="1">DNA-binding response regulator</fullName>
    </submittedName>
</protein>
<reference evidence="1" key="1">
    <citation type="journal article" date="2021" name="PeerJ">
        <title>Extensive microbial diversity within the chicken gut microbiome revealed by metagenomics and culture.</title>
        <authorList>
            <person name="Gilroy R."/>
            <person name="Ravi A."/>
            <person name="Getino M."/>
            <person name="Pursley I."/>
            <person name="Horton D.L."/>
            <person name="Alikhan N.F."/>
            <person name="Baker D."/>
            <person name="Gharbi K."/>
            <person name="Hall N."/>
            <person name="Watson M."/>
            <person name="Adriaenssens E.M."/>
            <person name="Foster-Nyarko E."/>
            <person name="Jarju S."/>
            <person name="Secka A."/>
            <person name="Antonio M."/>
            <person name="Oren A."/>
            <person name="Chaudhuri R.R."/>
            <person name="La Ragione R."/>
            <person name="Hildebrand F."/>
            <person name="Pallen M.J."/>
        </authorList>
    </citation>
    <scope>NUCLEOTIDE SEQUENCE</scope>
    <source>
        <strain evidence="1">742</strain>
    </source>
</reference>
<evidence type="ECO:0000313" key="1">
    <source>
        <dbReference type="EMBL" id="MBU3819220.1"/>
    </source>
</evidence>
<feature type="non-terminal residue" evidence="1">
    <location>
        <position position="78"/>
    </location>
</feature>
<evidence type="ECO:0000313" key="2">
    <source>
        <dbReference type="Proteomes" id="UP000824178"/>
    </source>
</evidence>
<name>A0A9E2NQC6_9FIRM</name>
<gene>
    <name evidence="1" type="ORF">H9864_02430</name>
</gene>
<keyword evidence="1" id="KW-0238">DNA-binding</keyword>
<comment type="caution">
    <text evidence="1">The sequence shown here is derived from an EMBL/GenBank/DDBJ whole genome shotgun (WGS) entry which is preliminary data.</text>
</comment>
<proteinExistence type="predicted"/>
<dbReference type="AlphaFoldDB" id="A0A9E2NQC6"/>
<organism evidence="1 2">
    <name type="scientific">Candidatus Faecalibacterium intestinavium</name>
    <dbReference type="NCBI Taxonomy" id="2838580"/>
    <lineage>
        <taxon>Bacteria</taxon>
        <taxon>Bacillati</taxon>
        <taxon>Bacillota</taxon>
        <taxon>Clostridia</taxon>
        <taxon>Eubacteriales</taxon>
        <taxon>Oscillospiraceae</taxon>
        <taxon>Faecalibacterium</taxon>
    </lineage>
</organism>
<dbReference type="EMBL" id="JAHLFH010000047">
    <property type="protein sequence ID" value="MBU3819220.1"/>
    <property type="molecule type" value="Genomic_DNA"/>
</dbReference>
<dbReference type="GO" id="GO:0003677">
    <property type="term" value="F:DNA binding"/>
    <property type="evidence" value="ECO:0007669"/>
    <property type="project" value="UniProtKB-KW"/>
</dbReference>
<reference evidence="1" key="2">
    <citation type="submission" date="2021-04" db="EMBL/GenBank/DDBJ databases">
        <authorList>
            <person name="Gilroy R."/>
        </authorList>
    </citation>
    <scope>NUCLEOTIDE SEQUENCE</scope>
    <source>
        <strain evidence="1">742</strain>
    </source>
</reference>